<sequence length="425" mass="48814">MPGHLIDVILERIPLQDAVKTSILSRMWRYKWTTMRELVFDRRFSERLLNNGMLGTHVLIRVIYQVLLLHIGPIPKFHLYIPNIPFDGFKEVDEWILFLSTKGVKDLSLISSIQRYRLPSYMFSCLELRKLELFNCTFNPPLQFEGFLNLETLVLVNVEFMPRLGGNVINLPQLKKLSLYCYGCCISSEARTGCAICTNVYNFTIKAPNLQELFAHTFPDMLLQLLHSQCIVAVAVSLVKPIQVERTNLAMILSKMPKIEKFFIDGPFLKYLVAGKPIWLSSRINTLKHLAMKKVTLGDLDQLNAILCLLRNSPNLETLFIEHVNEEPLFMDDDAQQASNPLESPNCFNKKLDRLEWVKLSCIQGTRPQLLFIKLLLACSPSLELLIIKPNGTLDVIRRLNILKDVRQFPKASSKANMILDWNNP</sequence>
<comment type="caution">
    <text evidence="2">The sequence shown here is derived from an EMBL/GenBank/DDBJ whole genome shotgun (WGS) entry which is preliminary data.</text>
</comment>
<keyword evidence="3" id="KW-1185">Reference proteome</keyword>
<protein>
    <recommendedName>
        <fullName evidence="1">F-box/LRR-repeat protein 15/At3g58940/PEG3-like LRR domain-containing protein</fullName>
    </recommendedName>
</protein>
<dbReference type="Pfam" id="PF24758">
    <property type="entry name" value="LRR_At5g56370"/>
    <property type="match status" value="1"/>
</dbReference>
<dbReference type="SUPFAM" id="SSF52047">
    <property type="entry name" value="RNI-like"/>
    <property type="match status" value="1"/>
</dbReference>
<name>A0AAD8JZJ8_TARER</name>
<gene>
    <name evidence="2" type="ORF">QVD17_35240</name>
</gene>
<feature type="domain" description="F-box/LRR-repeat protein 15/At3g58940/PEG3-like LRR" evidence="1">
    <location>
        <begin position="92"/>
        <end position="321"/>
    </location>
</feature>
<dbReference type="Proteomes" id="UP001229421">
    <property type="component" value="Unassembled WGS sequence"/>
</dbReference>
<proteinExistence type="predicted"/>
<dbReference type="AlphaFoldDB" id="A0AAD8JZJ8"/>
<dbReference type="PANTHER" id="PTHR31639">
    <property type="entry name" value="F-BOX PROTEIN-LIKE"/>
    <property type="match status" value="1"/>
</dbReference>
<dbReference type="PANTHER" id="PTHR31639:SF333">
    <property type="entry name" value="F-BOX DOMAIN, FBD DOMAIN, LEUCINE-RICH REPEAT DOMAIN, L DOMAIN-LIKE PROTEIN-RELATED"/>
    <property type="match status" value="1"/>
</dbReference>
<evidence type="ECO:0000313" key="2">
    <source>
        <dbReference type="EMBL" id="KAK1413467.1"/>
    </source>
</evidence>
<evidence type="ECO:0000259" key="1">
    <source>
        <dbReference type="Pfam" id="PF24758"/>
    </source>
</evidence>
<dbReference type="InterPro" id="IPR055411">
    <property type="entry name" value="LRR_FXL15/At3g58940/PEG3-like"/>
</dbReference>
<organism evidence="2 3">
    <name type="scientific">Tagetes erecta</name>
    <name type="common">African marigold</name>
    <dbReference type="NCBI Taxonomy" id="13708"/>
    <lineage>
        <taxon>Eukaryota</taxon>
        <taxon>Viridiplantae</taxon>
        <taxon>Streptophyta</taxon>
        <taxon>Embryophyta</taxon>
        <taxon>Tracheophyta</taxon>
        <taxon>Spermatophyta</taxon>
        <taxon>Magnoliopsida</taxon>
        <taxon>eudicotyledons</taxon>
        <taxon>Gunneridae</taxon>
        <taxon>Pentapetalae</taxon>
        <taxon>asterids</taxon>
        <taxon>campanulids</taxon>
        <taxon>Asterales</taxon>
        <taxon>Asteraceae</taxon>
        <taxon>Asteroideae</taxon>
        <taxon>Heliantheae alliance</taxon>
        <taxon>Tageteae</taxon>
        <taxon>Tagetes</taxon>
    </lineage>
</organism>
<evidence type="ECO:0000313" key="3">
    <source>
        <dbReference type="Proteomes" id="UP001229421"/>
    </source>
</evidence>
<accession>A0AAD8JZJ8</accession>
<dbReference type="EMBL" id="JAUHHV010000009">
    <property type="protein sequence ID" value="KAK1413467.1"/>
    <property type="molecule type" value="Genomic_DNA"/>
</dbReference>
<reference evidence="2" key="1">
    <citation type="journal article" date="2023" name="bioRxiv">
        <title>Improved chromosome-level genome assembly for marigold (Tagetes erecta).</title>
        <authorList>
            <person name="Jiang F."/>
            <person name="Yuan L."/>
            <person name="Wang S."/>
            <person name="Wang H."/>
            <person name="Xu D."/>
            <person name="Wang A."/>
            <person name="Fan W."/>
        </authorList>
    </citation>
    <scope>NUCLEOTIDE SEQUENCE</scope>
    <source>
        <strain evidence="2">WSJ</strain>
        <tissue evidence="2">Leaf</tissue>
    </source>
</reference>